<evidence type="ECO:0000313" key="3">
    <source>
        <dbReference type="EMBL" id="TCJ20554.1"/>
    </source>
</evidence>
<reference evidence="3 4" key="1">
    <citation type="submission" date="2019-03" db="EMBL/GenBank/DDBJ databases">
        <title>Whole genome sequence of a novel Rubrobacter taiwanensis strain, isolated from Yellowstone National Park.</title>
        <authorList>
            <person name="Freed S."/>
            <person name="Ramaley R.F."/>
            <person name="Kyndt J.A."/>
        </authorList>
    </citation>
    <scope>NUCLEOTIDE SEQUENCE [LARGE SCALE GENOMIC DNA]</scope>
    <source>
        <strain evidence="3 4">Yellowstone</strain>
    </source>
</reference>
<dbReference type="PANTHER" id="PTHR33393:SF11">
    <property type="entry name" value="POLYGLUTAMINE SYNTHESIS ACCESSORY PROTEIN RV0574C-RELATED"/>
    <property type="match status" value="1"/>
</dbReference>
<dbReference type="InterPro" id="IPR052169">
    <property type="entry name" value="CW_Biosynth-Accessory"/>
</dbReference>
<evidence type="ECO:0000256" key="1">
    <source>
        <dbReference type="ARBA" id="ARBA00005662"/>
    </source>
</evidence>
<dbReference type="SMART" id="SM00854">
    <property type="entry name" value="PGA_cap"/>
    <property type="match status" value="1"/>
</dbReference>
<dbReference type="SUPFAM" id="SSF56300">
    <property type="entry name" value="Metallo-dependent phosphatases"/>
    <property type="match status" value="1"/>
</dbReference>
<dbReference type="InterPro" id="IPR019079">
    <property type="entry name" value="Capsule_synth_CapA"/>
</dbReference>
<sequence length="328" mass="36469">MVVLALAGDVMLGRGVNEALRGMRPEEPWGEVLPLLEAADLRIVNLECAITDHRRRWERTPKVFHFRADPAAVEVLRAARIDAVSLANNHTLDYGERGLLDTLECLERAGIRYAGAGRDREEAARPAVLEAAGERVALVAFTDNEPPFAAGEDRPGTNYLPVSLEPEVLGRVEAAVGAARRAGARTVVFSNHWGPNMIERPSEGFRRFARAVVDRGADVYYGHSAHIFQGVEVYRGRPILYDTGDFIDDYAVDPRLRNDRSFLFRVGIEGGEPRRLELFPVRLRYARVGPATGSEREEILDRMELLSGELGTGFDRREDRLELTLPGG</sequence>
<protein>
    <submittedName>
        <fullName evidence="3">CapA family protein</fullName>
    </submittedName>
</protein>
<dbReference type="InterPro" id="IPR029052">
    <property type="entry name" value="Metallo-depent_PP-like"/>
</dbReference>
<name>A0A4R1BS08_9ACTN</name>
<dbReference type="EMBL" id="SKBU01000003">
    <property type="protein sequence ID" value="TCJ20554.1"/>
    <property type="molecule type" value="Genomic_DNA"/>
</dbReference>
<dbReference type="OrthoDB" id="9810718at2"/>
<dbReference type="PANTHER" id="PTHR33393">
    <property type="entry name" value="POLYGLUTAMINE SYNTHESIS ACCESSORY PROTEIN RV0574C-RELATED"/>
    <property type="match status" value="1"/>
</dbReference>
<organism evidence="3 4">
    <name type="scientific">Rubrobacter taiwanensis</name>
    <dbReference type="NCBI Taxonomy" id="185139"/>
    <lineage>
        <taxon>Bacteria</taxon>
        <taxon>Bacillati</taxon>
        <taxon>Actinomycetota</taxon>
        <taxon>Rubrobacteria</taxon>
        <taxon>Rubrobacterales</taxon>
        <taxon>Rubrobacteraceae</taxon>
        <taxon>Rubrobacter</taxon>
    </lineage>
</organism>
<gene>
    <name evidence="3" type="ORF">E0L93_01660</name>
</gene>
<dbReference type="CDD" id="cd07381">
    <property type="entry name" value="MPP_CapA"/>
    <property type="match status" value="1"/>
</dbReference>
<proteinExistence type="inferred from homology"/>
<accession>A0A4R1BS08</accession>
<comment type="similarity">
    <text evidence="1">Belongs to the CapA family.</text>
</comment>
<comment type="caution">
    <text evidence="3">The sequence shown here is derived from an EMBL/GenBank/DDBJ whole genome shotgun (WGS) entry which is preliminary data.</text>
</comment>
<dbReference type="AlphaFoldDB" id="A0A4R1BS08"/>
<feature type="domain" description="Capsule synthesis protein CapA" evidence="2">
    <location>
        <begin position="3"/>
        <end position="250"/>
    </location>
</feature>
<dbReference type="Gene3D" id="3.60.21.10">
    <property type="match status" value="1"/>
</dbReference>
<dbReference type="RefSeq" id="WP_132687578.1">
    <property type="nucleotide sequence ID" value="NZ_SKBU01000003.1"/>
</dbReference>
<dbReference type="Proteomes" id="UP000295244">
    <property type="component" value="Unassembled WGS sequence"/>
</dbReference>
<evidence type="ECO:0000313" key="4">
    <source>
        <dbReference type="Proteomes" id="UP000295244"/>
    </source>
</evidence>
<evidence type="ECO:0000259" key="2">
    <source>
        <dbReference type="SMART" id="SM00854"/>
    </source>
</evidence>
<keyword evidence="4" id="KW-1185">Reference proteome</keyword>
<dbReference type="Pfam" id="PF09587">
    <property type="entry name" value="PGA_cap"/>
    <property type="match status" value="1"/>
</dbReference>